<dbReference type="SMART" id="SM00255">
    <property type="entry name" value="TIR"/>
    <property type="match status" value="1"/>
</dbReference>
<evidence type="ECO:0000259" key="1">
    <source>
        <dbReference type="PROSITE" id="PS50104"/>
    </source>
</evidence>
<dbReference type="Gene3D" id="3.40.50.300">
    <property type="entry name" value="P-loop containing nucleotide triphosphate hydrolases"/>
    <property type="match status" value="1"/>
</dbReference>
<proteinExistence type="predicted"/>
<dbReference type="PANTHER" id="PTHR34301">
    <property type="entry name" value="DNA-BINDING PROTEIN-RELATED"/>
    <property type="match status" value="1"/>
</dbReference>
<gene>
    <name evidence="2" type="ORF">OMM_04164</name>
</gene>
<dbReference type="PANTHER" id="PTHR34301:SF8">
    <property type="entry name" value="ATPASE DOMAIN-CONTAINING PROTEIN"/>
    <property type="match status" value="1"/>
</dbReference>
<dbReference type="InterPro" id="IPR035897">
    <property type="entry name" value="Toll_tir_struct_dom_sf"/>
</dbReference>
<dbReference type="InterPro" id="IPR000157">
    <property type="entry name" value="TIR_dom"/>
</dbReference>
<dbReference type="InterPro" id="IPR027417">
    <property type="entry name" value="P-loop_NTPase"/>
</dbReference>
<dbReference type="GO" id="GO:0007165">
    <property type="term" value="P:signal transduction"/>
    <property type="evidence" value="ECO:0007669"/>
    <property type="project" value="InterPro"/>
</dbReference>
<dbReference type="Pfam" id="PF13676">
    <property type="entry name" value="TIR_2"/>
    <property type="match status" value="1"/>
</dbReference>
<dbReference type="EMBL" id="ATBP01000742">
    <property type="protein sequence ID" value="ETR69092.1"/>
    <property type="molecule type" value="Genomic_DNA"/>
</dbReference>
<evidence type="ECO:0000313" key="3">
    <source>
        <dbReference type="Proteomes" id="UP000189670"/>
    </source>
</evidence>
<dbReference type="AlphaFoldDB" id="A0A1V1P2I2"/>
<dbReference type="Proteomes" id="UP000189670">
    <property type="component" value="Unassembled WGS sequence"/>
</dbReference>
<feature type="domain" description="TIR" evidence="1">
    <location>
        <begin position="382"/>
        <end position="514"/>
    </location>
</feature>
<dbReference type="SUPFAM" id="SSF52540">
    <property type="entry name" value="P-loop containing nucleoside triphosphate hydrolases"/>
    <property type="match status" value="1"/>
</dbReference>
<name>A0A1V1P2I2_9BACT</name>
<sequence length="527" mass="61575">MDDTTARQRKFVMKTFQKPVKFFEEQGFVSPTNSYFVPFDNVVNTKNQDMKTMVNLGRYFSIYAPRQSGKTTFFYDFCRSIEDDPLYVIILMSFQAYQTISAEKFYARINEIIQKKLIHRLTSIKCSEVNAVRQYMDSHPVSDHLSFYQLFENLNIIIHNKKIVMIIDEFEGMPHSEIPNFLMTLRDLYQDYKDVKEKALYSVGLVGIRNMSQLVVDDISPFNIADQVTLPPFSLKNIHDLYTQFTQETNQPFNEDAIQKIHEQTQGQPWLVNRLGTILTTQVKPDTTAPITINDVNQALTILVDEHNDHFDNLLEKILLCKQTFLNVYNNDAAYSKYDESQSWLMRHGIIKKMNDKVVISNPIYKKVFSSLTSGQKSTGMMPKKIFICYSHEDKEWIDKLALYLKQLKHKGISFWYDKKIRTGDIWPLEIQTAIETSHLIICLISNNFLASDFIRTKEIPAIQERQKEGITVFPILLEDCMWQLMDWLKDIQLYSHNGKPLDSLNEDDLKKKFMGIIADIFDCFES</sequence>
<dbReference type="SUPFAM" id="SSF52200">
    <property type="entry name" value="Toll/Interleukin receptor TIR domain"/>
    <property type="match status" value="1"/>
</dbReference>
<accession>A0A1V1P2I2</accession>
<organism evidence="2 3">
    <name type="scientific">Candidatus Magnetoglobus multicellularis str. Araruama</name>
    <dbReference type="NCBI Taxonomy" id="890399"/>
    <lineage>
        <taxon>Bacteria</taxon>
        <taxon>Pseudomonadati</taxon>
        <taxon>Thermodesulfobacteriota</taxon>
        <taxon>Desulfobacteria</taxon>
        <taxon>Desulfobacterales</taxon>
        <taxon>Desulfobacteraceae</taxon>
        <taxon>Candidatus Magnetoglobus</taxon>
    </lineage>
</organism>
<dbReference type="PROSITE" id="PS50104">
    <property type="entry name" value="TIR"/>
    <property type="match status" value="1"/>
</dbReference>
<comment type="caution">
    <text evidence="2">The sequence shown here is derived from an EMBL/GenBank/DDBJ whole genome shotgun (WGS) entry which is preliminary data.</text>
</comment>
<evidence type="ECO:0000313" key="2">
    <source>
        <dbReference type="EMBL" id="ETR69092.1"/>
    </source>
</evidence>
<reference evidence="3" key="1">
    <citation type="submission" date="2012-11" db="EMBL/GenBank/DDBJ databases">
        <authorList>
            <person name="Lucero-Rivera Y.E."/>
            <person name="Tovar-Ramirez D."/>
        </authorList>
    </citation>
    <scope>NUCLEOTIDE SEQUENCE [LARGE SCALE GENOMIC DNA]</scope>
    <source>
        <strain evidence="3">Araruama</strain>
    </source>
</reference>
<protein>
    <recommendedName>
        <fullName evidence="1">TIR domain-containing protein</fullName>
    </recommendedName>
</protein>
<dbReference type="Gene3D" id="3.40.50.10140">
    <property type="entry name" value="Toll/interleukin-1 receptor homology (TIR) domain"/>
    <property type="match status" value="1"/>
</dbReference>
<dbReference type="Pfam" id="PF14516">
    <property type="entry name" value="AAA_35"/>
    <property type="match status" value="1"/>
</dbReference>